<dbReference type="EMBL" id="CAAALY010086620">
    <property type="protein sequence ID" value="VEL27345.1"/>
    <property type="molecule type" value="Genomic_DNA"/>
</dbReference>
<dbReference type="PANTHER" id="PTHR13612">
    <property type="entry name" value="ENHANCER OF MRNA-DECAPPING PROTEIN 3"/>
    <property type="match status" value="1"/>
</dbReference>
<accession>A0A448X3X7</accession>
<dbReference type="GO" id="GO:0003729">
    <property type="term" value="F:mRNA binding"/>
    <property type="evidence" value="ECO:0007669"/>
    <property type="project" value="TreeGrafter"/>
</dbReference>
<evidence type="ECO:0000313" key="3">
    <source>
        <dbReference type="Proteomes" id="UP000784294"/>
    </source>
</evidence>
<dbReference type="GO" id="GO:0000932">
    <property type="term" value="C:P-body"/>
    <property type="evidence" value="ECO:0007669"/>
    <property type="project" value="TreeGrafter"/>
</dbReference>
<gene>
    <name evidence="2" type="ORF">PXEA_LOCUS20785</name>
</gene>
<dbReference type="AlphaFoldDB" id="A0A448X3X7"/>
<comment type="caution">
    <text evidence="2">The sequence shown here is derived from an EMBL/GenBank/DDBJ whole genome shotgun (WGS) entry which is preliminary data.</text>
</comment>
<feature type="region of interest" description="Disordered" evidence="1">
    <location>
        <begin position="133"/>
        <end position="167"/>
    </location>
</feature>
<dbReference type="OrthoDB" id="10030313at2759"/>
<evidence type="ECO:0000256" key="1">
    <source>
        <dbReference type="SAM" id="MobiDB-lite"/>
    </source>
</evidence>
<keyword evidence="3" id="KW-1185">Reference proteome</keyword>
<proteinExistence type="predicted"/>
<feature type="non-terminal residue" evidence="2">
    <location>
        <position position="1"/>
    </location>
</feature>
<dbReference type="Proteomes" id="UP000784294">
    <property type="component" value="Unassembled WGS sequence"/>
</dbReference>
<evidence type="ECO:0000313" key="2">
    <source>
        <dbReference type="EMBL" id="VEL27345.1"/>
    </source>
</evidence>
<reference evidence="2" key="1">
    <citation type="submission" date="2018-11" db="EMBL/GenBank/DDBJ databases">
        <authorList>
            <consortium name="Pathogen Informatics"/>
        </authorList>
    </citation>
    <scope>NUCLEOTIDE SEQUENCE</scope>
</reference>
<dbReference type="PANTHER" id="PTHR13612:SF0">
    <property type="entry name" value="ENHANCER OF MRNA-DECAPPING PROTEIN 3"/>
    <property type="match status" value="1"/>
</dbReference>
<organism evidence="2 3">
    <name type="scientific">Protopolystoma xenopodis</name>
    <dbReference type="NCBI Taxonomy" id="117903"/>
    <lineage>
        <taxon>Eukaryota</taxon>
        <taxon>Metazoa</taxon>
        <taxon>Spiralia</taxon>
        <taxon>Lophotrochozoa</taxon>
        <taxon>Platyhelminthes</taxon>
        <taxon>Monogenea</taxon>
        <taxon>Polyopisthocotylea</taxon>
        <taxon>Polystomatidea</taxon>
        <taxon>Polystomatidae</taxon>
        <taxon>Protopolystoma</taxon>
    </lineage>
</organism>
<dbReference type="GO" id="GO:0031087">
    <property type="term" value="P:deadenylation-independent decapping of nuclear-transcribed mRNA"/>
    <property type="evidence" value="ECO:0007669"/>
    <property type="project" value="TreeGrafter"/>
</dbReference>
<dbReference type="GO" id="GO:0033962">
    <property type="term" value="P:P-body assembly"/>
    <property type="evidence" value="ECO:0007669"/>
    <property type="project" value="TreeGrafter"/>
</dbReference>
<name>A0A448X3X7_9PLAT</name>
<protein>
    <recommendedName>
        <fullName evidence="4">DFDF domain-containing protein</fullName>
    </recommendedName>
</protein>
<evidence type="ECO:0008006" key="4">
    <source>
        <dbReference type="Google" id="ProtNLM"/>
    </source>
</evidence>
<sequence length="262" mass="29296">MSAQFSGFRVEVISPQLGTIIGTITSVSATKIDLLNASVNDQSQIKHYSIENRFITRVRILSTGKERLEAKPSVRDQRREFLRNIPNTQNAYVCLESPPLIIKTPGCPRETCCGSPPSKKDLGCLRVTDKAAKNSRRNRSNASERIPSSDISGCESDPTFKNGRNEQIPIHSNISGHRSKFNIRHRRKTNDVGWSSLCVEDFQDEDFDFEGNLARFDKQAFYNMVDAHQAKSLKEIKDKELLAPVDFSLFEGPDGVGPPLLG</sequence>